<dbReference type="EMBL" id="WBSM01000001">
    <property type="protein sequence ID" value="KAB8289336.1"/>
    <property type="molecule type" value="Genomic_DNA"/>
</dbReference>
<evidence type="ECO:0000313" key="5">
    <source>
        <dbReference type="Proteomes" id="UP000482084"/>
    </source>
</evidence>
<sequence>MGQIAQATQGRQLTQLNPTQQMKRLLEKSWSRIAAVMPREMSEQRLYQMYVSTINREPALAQCSVESVLSCFMRCTSLGLEPSNVNGLGYAYILPFGNKNMRTGQKEATFILGYKGIIELARRSGQIRDISARAVHEGDEFTYEYGLHEDLRHIPCDKPGKLTHVYMVAHYKDGGHLMQVMNLDEINAAMRRSPSANRSTSPWKSDFEAMAKKTVIRRAAPFLPLSVETKTAVTQDEQTPDYSDLLKPVIPAVDDMDADDADMVDVPSTGETPADDADAQSSDVPPLDYDDLPDEPDMEGEQ</sequence>
<evidence type="ECO:0000313" key="2">
    <source>
        <dbReference type="EMBL" id="KAB8289336.1"/>
    </source>
</evidence>
<keyword evidence="3" id="KW-0238">DNA-binding</keyword>
<keyword evidence="5" id="KW-1185">Reference proteome</keyword>
<evidence type="ECO:0000313" key="4">
    <source>
        <dbReference type="Proteomes" id="UP000469943"/>
    </source>
</evidence>
<protein>
    <submittedName>
        <fullName evidence="2">DNA binding, phage related protein</fullName>
    </submittedName>
    <submittedName>
        <fullName evidence="3">DNA-binding protein</fullName>
    </submittedName>
</protein>
<dbReference type="InterPro" id="IPR018330">
    <property type="entry name" value="RecT_fam"/>
</dbReference>
<reference evidence="3 4" key="1">
    <citation type="submission" date="2019-10" db="EMBL/GenBank/DDBJ databases">
        <title>Bifidobacterium from non-human primates.</title>
        <authorList>
            <person name="Modesto M."/>
        </authorList>
    </citation>
    <scope>NUCLEOTIDE SEQUENCE [LARGE SCALE GENOMIC DNA]</scope>
    <source>
        <strain evidence="3 4">TREM</strain>
    </source>
</reference>
<name>A0A6L4X3M1_9BIFI</name>
<dbReference type="InterPro" id="IPR004590">
    <property type="entry name" value="ssDNA_annealing_RecT"/>
</dbReference>
<dbReference type="EMBL" id="WHZX01000001">
    <property type="protein sequence ID" value="NEG71034.1"/>
    <property type="molecule type" value="Genomic_DNA"/>
</dbReference>
<dbReference type="NCBIfam" id="TIGR00616">
    <property type="entry name" value="rect"/>
    <property type="match status" value="1"/>
</dbReference>
<evidence type="ECO:0000313" key="3">
    <source>
        <dbReference type="EMBL" id="NEG71034.1"/>
    </source>
</evidence>
<comment type="caution">
    <text evidence="2">The sequence shown here is derived from an EMBL/GenBank/DDBJ whole genome shotgun (WGS) entry which is preliminary data.</text>
</comment>
<organism evidence="2 5">
    <name type="scientific">Bifidobacterium ramosum</name>
    <dbReference type="NCBI Taxonomy" id="1798158"/>
    <lineage>
        <taxon>Bacteria</taxon>
        <taxon>Bacillati</taxon>
        <taxon>Actinomycetota</taxon>
        <taxon>Actinomycetes</taxon>
        <taxon>Bifidobacteriales</taxon>
        <taxon>Bifidobacteriaceae</taxon>
        <taxon>Bifidobacterium</taxon>
    </lineage>
</organism>
<accession>A0A6L4X3M1</accession>
<dbReference type="OrthoDB" id="5124088at2"/>
<feature type="compositionally biased region" description="Acidic residues" evidence="1">
    <location>
        <begin position="288"/>
        <end position="302"/>
    </location>
</feature>
<dbReference type="GO" id="GO:0003677">
    <property type="term" value="F:DNA binding"/>
    <property type="evidence" value="ECO:0007669"/>
    <property type="project" value="UniProtKB-KW"/>
</dbReference>
<proteinExistence type="predicted"/>
<dbReference type="RefSeq" id="WP_152357495.1">
    <property type="nucleotide sequence ID" value="NZ_WBSM01000001.1"/>
</dbReference>
<dbReference type="AlphaFoldDB" id="A0A6L4X3M1"/>
<dbReference type="Proteomes" id="UP000469943">
    <property type="component" value="Unassembled WGS sequence"/>
</dbReference>
<feature type="region of interest" description="Disordered" evidence="1">
    <location>
        <begin position="256"/>
        <end position="302"/>
    </location>
</feature>
<reference evidence="2 5" key="2">
    <citation type="submission" date="2019-10" db="EMBL/GenBank/DDBJ databases">
        <title>Characterization of the phylogenetic diversity of two novel species belonging to the genus Bifidobacterium: Bifidobacterium cebidarum sp. nov. and Bifidobacterium leontopitheci sp. nov.</title>
        <authorList>
            <person name="Lugli G.A."/>
            <person name="Duranti S."/>
            <person name="Milani C."/>
            <person name="Turroni F."/>
            <person name="Ventura M."/>
        </authorList>
    </citation>
    <scope>NUCLEOTIDE SEQUENCE [LARGE SCALE GENOMIC DNA]</scope>
    <source>
        <strain evidence="2 5">DSM 100688</strain>
    </source>
</reference>
<gene>
    <name evidence="2" type="ORF">DSM100688_0416</name>
    <name evidence="3" type="ORF">GFD24_02090</name>
</gene>
<dbReference type="Pfam" id="PF03837">
    <property type="entry name" value="RecT"/>
    <property type="match status" value="1"/>
</dbReference>
<dbReference type="GO" id="GO:0006259">
    <property type="term" value="P:DNA metabolic process"/>
    <property type="evidence" value="ECO:0007669"/>
    <property type="project" value="InterPro"/>
</dbReference>
<dbReference type="Proteomes" id="UP000482084">
    <property type="component" value="Unassembled WGS sequence"/>
</dbReference>
<evidence type="ECO:0000256" key="1">
    <source>
        <dbReference type="SAM" id="MobiDB-lite"/>
    </source>
</evidence>